<sequence length="65" mass="7463">MLINSRDIIQRLERDGFVQKSTKGSHCKFWSPVTKRVVIVPHPRKDLPLGTVSAIYKAAGWPFER</sequence>
<evidence type="ECO:0000256" key="3">
    <source>
        <dbReference type="ARBA" id="ARBA00022722"/>
    </source>
</evidence>
<comment type="similarity">
    <text evidence="1">Belongs to the HicA mRNA interferase family.</text>
</comment>
<keyword evidence="3" id="KW-0540">Nuclease</keyword>
<keyword evidence="4" id="KW-0255">Endonuclease</keyword>
<reference evidence="8 9" key="1">
    <citation type="submission" date="2023-05" db="EMBL/GenBank/DDBJ databases">
        <title>Chelatococcus sp. nov., a moderately thermophilic bacterium isolated from hot spring microbial mat.</title>
        <authorList>
            <person name="Hu C.-J."/>
            <person name="Li W.-J."/>
        </authorList>
    </citation>
    <scope>NUCLEOTIDE SEQUENCE [LARGE SCALE GENOMIC DNA]</scope>
    <source>
        <strain evidence="8 9">SYSU G07232</strain>
    </source>
</reference>
<evidence type="ECO:0000313" key="9">
    <source>
        <dbReference type="Proteomes" id="UP001321492"/>
    </source>
</evidence>
<dbReference type="EMBL" id="JASJEV010000005">
    <property type="protein sequence ID" value="MDJ1158591.1"/>
    <property type="molecule type" value="Genomic_DNA"/>
</dbReference>
<evidence type="ECO:0000256" key="1">
    <source>
        <dbReference type="ARBA" id="ARBA00006620"/>
    </source>
</evidence>
<comment type="caution">
    <text evidence="8">The sequence shown here is derived from an EMBL/GenBank/DDBJ whole genome shotgun (WGS) entry which is preliminary data.</text>
</comment>
<dbReference type="InterPro" id="IPR038570">
    <property type="entry name" value="HicA_sf"/>
</dbReference>
<proteinExistence type="inferred from homology"/>
<name>A0ABT7AJ28_9HYPH</name>
<evidence type="ECO:0000256" key="2">
    <source>
        <dbReference type="ARBA" id="ARBA00022649"/>
    </source>
</evidence>
<dbReference type="RefSeq" id="WP_283740575.1">
    <property type="nucleotide sequence ID" value="NZ_JASJEV010000005.1"/>
</dbReference>
<evidence type="ECO:0000256" key="5">
    <source>
        <dbReference type="ARBA" id="ARBA00022801"/>
    </source>
</evidence>
<keyword evidence="5" id="KW-0378">Hydrolase</keyword>
<dbReference type="Gene3D" id="3.30.920.30">
    <property type="entry name" value="Hypothetical protein"/>
    <property type="match status" value="1"/>
</dbReference>
<dbReference type="Pfam" id="PF07927">
    <property type="entry name" value="HicA_toxin"/>
    <property type="match status" value="1"/>
</dbReference>
<dbReference type="InterPro" id="IPR012933">
    <property type="entry name" value="HicA_mRNA_interferase"/>
</dbReference>
<evidence type="ECO:0000256" key="7">
    <source>
        <dbReference type="ARBA" id="ARBA00023016"/>
    </source>
</evidence>
<accession>A0ABT7AJ28</accession>
<organism evidence="8 9">
    <name type="scientific">Chelatococcus albus</name>
    <dbReference type="NCBI Taxonomy" id="3047466"/>
    <lineage>
        <taxon>Bacteria</taxon>
        <taxon>Pseudomonadati</taxon>
        <taxon>Pseudomonadota</taxon>
        <taxon>Alphaproteobacteria</taxon>
        <taxon>Hyphomicrobiales</taxon>
        <taxon>Chelatococcaceae</taxon>
        <taxon>Chelatococcus</taxon>
    </lineage>
</organism>
<keyword evidence="6" id="KW-0694">RNA-binding</keyword>
<dbReference type="Proteomes" id="UP001321492">
    <property type="component" value="Unassembled WGS sequence"/>
</dbReference>
<dbReference type="SUPFAM" id="SSF54786">
    <property type="entry name" value="YcfA/nrd intein domain"/>
    <property type="match status" value="1"/>
</dbReference>
<keyword evidence="7" id="KW-0346">Stress response</keyword>
<evidence type="ECO:0000313" key="8">
    <source>
        <dbReference type="EMBL" id="MDJ1158591.1"/>
    </source>
</evidence>
<evidence type="ECO:0000256" key="6">
    <source>
        <dbReference type="ARBA" id="ARBA00022884"/>
    </source>
</evidence>
<protein>
    <submittedName>
        <fullName evidence="8">Type II toxin-antitoxin system HicA family toxin</fullName>
    </submittedName>
</protein>
<keyword evidence="9" id="KW-1185">Reference proteome</keyword>
<evidence type="ECO:0000256" key="4">
    <source>
        <dbReference type="ARBA" id="ARBA00022759"/>
    </source>
</evidence>
<gene>
    <name evidence="8" type="ORF">QNA08_10125</name>
</gene>
<keyword evidence="2" id="KW-1277">Toxin-antitoxin system</keyword>